<accession>A0A285H045</accession>
<dbReference type="EMBL" id="OBDY01000003">
    <property type="protein sequence ID" value="SNY28933.1"/>
    <property type="molecule type" value="Genomic_DNA"/>
</dbReference>
<dbReference type="RefSeq" id="WP_097319384.1">
    <property type="nucleotide sequence ID" value="NZ_OBDY01000003.1"/>
</dbReference>
<dbReference type="OrthoDB" id="4762736at2"/>
<dbReference type="Gene3D" id="3.30.420.10">
    <property type="entry name" value="Ribonuclease H-like superfamily/Ribonuclease H"/>
    <property type="match status" value="1"/>
</dbReference>
<dbReference type="InterPro" id="IPR036397">
    <property type="entry name" value="RNaseH_sf"/>
</dbReference>
<evidence type="ECO:0000313" key="2">
    <source>
        <dbReference type="EMBL" id="SNY28933.1"/>
    </source>
</evidence>
<dbReference type="SUPFAM" id="SSF53098">
    <property type="entry name" value="Ribonuclease H-like"/>
    <property type="match status" value="1"/>
</dbReference>
<dbReference type="AlphaFoldDB" id="A0A285H045"/>
<evidence type="ECO:0000256" key="1">
    <source>
        <dbReference type="SAM" id="MobiDB-lite"/>
    </source>
</evidence>
<feature type="region of interest" description="Disordered" evidence="1">
    <location>
        <begin position="192"/>
        <end position="214"/>
    </location>
</feature>
<name>A0A285H045_9ACTN</name>
<protein>
    <submittedName>
        <fullName evidence="2">DNA polymerase III, epsilon subunit</fullName>
    </submittedName>
</protein>
<reference evidence="3" key="1">
    <citation type="submission" date="2017-09" db="EMBL/GenBank/DDBJ databases">
        <authorList>
            <person name="Varghese N."/>
            <person name="Submissions S."/>
        </authorList>
    </citation>
    <scope>NUCLEOTIDE SEQUENCE [LARGE SCALE GENOMIC DNA]</scope>
    <source>
        <strain evidence="3">CGMCC 4.6857</strain>
    </source>
</reference>
<sequence>MTRIVFIDTETTSLRPDRRAWEIGMIIRPDAASTLHDVEERWFIRVDDLDLGNADPKALEIGRFYERHPAFAENPDGDPFEPDGLLEYWVMHKVERLTRGAHLVGLVPSFDAEVLAARMREHGFCPSWHHRLIDARTMAAGWVAAHNPDVDMRPPWNSEWMCAQLGVEQPSPGDQHTALGDARFARDLYDRVGGALGPRPEQPAPDVVRSEPGE</sequence>
<dbReference type="Proteomes" id="UP000219612">
    <property type="component" value="Unassembled WGS sequence"/>
</dbReference>
<dbReference type="GO" id="GO:0003676">
    <property type="term" value="F:nucleic acid binding"/>
    <property type="evidence" value="ECO:0007669"/>
    <property type="project" value="InterPro"/>
</dbReference>
<organism evidence="2 3">
    <name type="scientific">Paractinoplanes atraurantiacus</name>
    <dbReference type="NCBI Taxonomy" id="1036182"/>
    <lineage>
        <taxon>Bacteria</taxon>
        <taxon>Bacillati</taxon>
        <taxon>Actinomycetota</taxon>
        <taxon>Actinomycetes</taxon>
        <taxon>Micromonosporales</taxon>
        <taxon>Micromonosporaceae</taxon>
        <taxon>Paractinoplanes</taxon>
    </lineage>
</organism>
<proteinExistence type="predicted"/>
<dbReference type="InterPro" id="IPR012337">
    <property type="entry name" value="RNaseH-like_sf"/>
</dbReference>
<gene>
    <name evidence="2" type="ORF">SAMN05421748_103160</name>
</gene>
<keyword evidence="3" id="KW-1185">Reference proteome</keyword>
<evidence type="ECO:0000313" key="3">
    <source>
        <dbReference type="Proteomes" id="UP000219612"/>
    </source>
</evidence>